<dbReference type="EMBL" id="FRDI01000006">
    <property type="protein sequence ID" value="SHN64889.1"/>
    <property type="molecule type" value="Genomic_DNA"/>
</dbReference>
<dbReference type="GO" id="GO:0016603">
    <property type="term" value="F:glutaminyl-peptide cyclotransferase activity"/>
    <property type="evidence" value="ECO:0007669"/>
    <property type="project" value="InterPro"/>
</dbReference>
<evidence type="ECO:0000256" key="1">
    <source>
        <dbReference type="SAM" id="Phobius"/>
    </source>
</evidence>
<protein>
    <submittedName>
        <fullName evidence="2">Glutamine cyclotransferase</fullName>
    </submittedName>
</protein>
<keyword evidence="1" id="KW-0472">Membrane</keyword>
<dbReference type="InterPro" id="IPR007788">
    <property type="entry name" value="QCT"/>
</dbReference>
<proteinExistence type="predicted"/>
<keyword evidence="3" id="KW-1185">Reference proteome</keyword>
<gene>
    <name evidence="2" type="ORF">SAMN02745728_01470</name>
</gene>
<sequence>MLKKNNHNYKHLKKISSFSFIFIFYLQLLMAFLFFDYKQVFADPKSTSVLNQIVTAQKDTETPVFKAKVIGKLPKDARHFTQGYFFIGNKLYESTGLKGESALYHINAKTGTTVEYRCLREYFAEGGTELNGHIHLLTWQDKVRFIIDPKTLKIIETKPLSGEGWGICNADLDNTKPLLWYSDGSATLRLMKVHKNFDWEQIKQITVYDPKDKKPVDCLNELEFINGYIFANIWKSNKIAIIDPNNVGKDGFVPVMAWLDCQDLFKEQCNENKHNMYWNAESSVLNGIAWNKEKQKLFVTGKLWNKSYELSLPNLVLESVQ</sequence>
<dbReference type="OrthoDB" id="9783700at2"/>
<accession>A0A1M7T2G3</accession>
<dbReference type="PANTHER" id="PTHR31270">
    <property type="entry name" value="GLUTAMINYL-PEPTIDE CYCLOTRANSFERASE"/>
    <property type="match status" value="1"/>
</dbReference>
<dbReference type="SUPFAM" id="SSF50969">
    <property type="entry name" value="YVTN repeat-like/Quinoprotein amine dehydrogenase"/>
    <property type="match status" value="1"/>
</dbReference>
<evidence type="ECO:0000313" key="3">
    <source>
        <dbReference type="Proteomes" id="UP000186469"/>
    </source>
</evidence>
<dbReference type="Pfam" id="PF05096">
    <property type="entry name" value="Glu_cyclase_2"/>
    <property type="match status" value="1"/>
</dbReference>
<dbReference type="AlphaFoldDB" id="A0A1M7T2G3"/>
<keyword evidence="2" id="KW-0808">Transferase</keyword>
<dbReference type="Proteomes" id="UP000186469">
    <property type="component" value="Unassembled WGS sequence"/>
</dbReference>
<keyword evidence="1" id="KW-0812">Transmembrane</keyword>
<dbReference type="PANTHER" id="PTHR31270:SF1">
    <property type="entry name" value="GLUTAMINYL-PEPTIDE CYCLOTRANSFERASE"/>
    <property type="match status" value="1"/>
</dbReference>
<keyword evidence="1" id="KW-1133">Transmembrane helix</keyword>
<reference evidence="2 3" key="1">
    <citation type="submission" date="2016-12" db="EMBL/GenBank/DDBJ databases">
        <authorList>
            <person name="Song W.-J."/>
            <person name="Kurnit D.M."/>
        </authorList>
    </citation>
    <scope>NUCLEOTIDE SEQUENCE [LARGE SCALE GENOMIC DNA]</scope>
    <source>
        <strain evidence="2 3">DSM 11393</strain>
    </source>
</reference>
<dbReference type="InterPro" id="IPR011044">
    <property type="entry name" value="Quino_amine_DH_bsu"/>
</dbReference>
<dbReference type="RefSeq" id="WP_072697159.1">
    <property type="nucleotide sequence ID" value="NZ_FRDI01000006.1"/>
</dbReference>
<evidence type="ECO:0000313" key="2">
    <source>
        <dbReference type="EMBL" id="SHN64889.1"/>
    </source>
</evidence>
<dbReference type="STRING" id="1121455.SAMN02745728_01470"/>
<feature type="transmembrane region" description="Helical" evidence="1">
    <location>
        <begin position="12"/>
        <end position="35"/>
    </location>
</feature>
<organism evidence="2 3">
    <name type="scientific">Desulfovibrio litoralis DSM 11393</name>
    <dbReference type="NCBI Taxonomy" id="1121455"/>
    <lineage>
        <taxon>Bacteria</taxon>
        <taxon>Pseudomonadati</taxon>
        <taxon>Thermodesulfobacteriota</taxon>
        <taxon>Desulfovibrionia</taxon>
        <taxon>Desulfovibrionales</taxon>
        <taxon>Desulfovibrionaceae</taxon>
        <taxon>Desulfovibrio</taxon>
    </lineage>
</organism>
<name>A0A1M7T2G3_9BACT</name>